<evidence type="ECO:0000313" key="2">
    <source>
        <dbReference type="Proteomes" id="UP001196413"/>
    </source>
</evidence>
<dbReference type="EMBL" id="JAHQIW010006832">
    <property type="protein sequence ID" value="KAJ1370659.1"/>
    <property type="molecule type" value="Genomic_DNA"/>
</dbReference>
<dbReference type="AlphaFoldDB" id="A0AAD5R6X1"/>
<protein>
    <submittedName>
        <fullName evidence="1">Uncharacterized protein</fullName>
    </submittedName>
</protein>
<gene>
    <name evidence="1" type="ORF">KIN20_032441</name>
</gene>
<organism evidence="1 2">
    <name type="scientific">Parelaphostrongylus tenuis</name>
    <name type="common">Meningeal worm</name>
    <dbReference type="NCBI Taxonomy" id="148309"/>
    <lineage>
        <taxon>Eukaryota</taxon>
        <taxon>Metazoa</taxon>
        <taxon>Ecdysozoa</taxon>
        <taxon>Nematoda</taxon>
        <taxon>Chromadorea</taxon>
        <taxon>Rhabditida</taxon>
        <taxon>Rhabditina</taxon>
        <taxon>Rhabditomorpha</taxon>
        <taxon>Strongyloidea</taxon>
        <taxon>Metastrongylidae</taxon>
        <taxon>Parelaphostrongylus</taxon>
    </lineage>
</organism>
<keyword evidence="2" id="KW-1185">Reference proteome</keyword>
<accession>A0AAD5R6X1</accession>
<dbReference type="Proteomes" id="UP001196413">
    <property type="component" value="Unassembled WGS sequence"/>
</dbReference>
<reference evidence="1" key="1">
    <citation type="submission" date="2021-06" db="EMBL/GenBank/DDBJ databases">
        <title>Parelaphostrongylus tenuis whole genome reference sequence.</title>
        <authorList>
            <person name="Garwood T.J."/>
            <person name="Larsen P.A."/>
            <person name="Fountain-Jones N.M."/>
            <person name="Garbe J.R."/>
            <person name="Macchietto M.G."/>
            <person name="Kania S.A."/>
            <person name="Gerhold R.W."/>
            <person name="Richards J.E."/>
            <person name="Wolf T.M."/>
        </authorList>
    </citation>
    <scope>NUCLEOTIDE SEQUENCE</scope>
    <source>
        <strain evidence="1">MNPRO001-30</strain>
        <tissue evidence="1">Meninges</tissue>
    </source>
</reference>
<name>A0AAD5R6X1_PARTN</name>
<sequence>MRLLSVSEKDAEAQRAVLLSMRMQILWCCPSFHKPERLLRLSLDLLYIKVFTILNKFGGEEKLCLDAVNLLIGMIDAYATSLASAPELFDHLAQLDIAALPSRTLLMKALVLIGAATHDQQLQENMSARILDPLGQRFLRQFVNRRPVQKWTVSL</sequence>
<comment type="caution">
    <text evidence="1">The sequence shown here is derived from an EMBL/GenBank/DDBJ whole genome shotgun (WGS) entry which is preliminary data.</text>
</comment>
<proteinExistence type="predicted"/>
<evidence type="ECO:0000313" key="1">
    <source>
        <dbReference type="EMBL" id="KAJ1370659.1"/>
    </source>
</evidence>